<proteinExistence type="predicted"/>
<dbReference type="GO" id="GO:0000976">
    <property type="term" value="F:transcription cis-regulatory region binding"/>
    <property type="evidence" value="ECO:0007669"/>
    <property type="project" value="TreeGrafter"/>
</dbReference>
<dbReference type="InterPro" id="IPR036271">
    <property type="entry name" value="Tet_transcr_reg_TetR-rel_C_sf"/>
</dbReference>
<organism evidence="6 7">
    <name type="scientific">Phreatobacter aquaticus</name>
    <dbReference type="NCBI Taxonomy" id="2570229"/>
    <lineage>
        <taxon>Bacteria</taxon>
        <taxon>Pseudomonadati</taxon>
        <taxon>Pseudomonadota</taxon>
        <taxon>Alphaproteobacteria</taxon>
        <taxon>Hyphomicrobiales</taxon>
        <taxon>Phreatobacteraceae</taxon>
        <taxon>Phreatobacter</taxon>
    </lineage>
</organism>
<dbReference type="Pfam" id="PF00440">
    <property type="entry name" value="TetR_N"/>
    <property type="match status" value="1"/>
</dbReference>
<dbReference type="InterPro" id="IPR050109">
    <property type="entry name" value="HTH-type_TetR-like_transc_reg"/>
</dbReference>
<dbReference type="InterPro" id="IPR041478">
    <property type="entry name" value="TetR_C_27"/>
</dbReference>
<dbReference type="SUPFAM" id="SSF48498">
    <property type="entry name" value="Tetracyclin repressor-like, C-terminal domain"/>
    <property type="match status" value="1"/>
</dbReference>
<keyword evidence="1" id="KW-0805">Transcription regulation</keyword>
<dbReference type="Proteomes" id="UP000298588">
    <property type="component" value="Chromosome"/>
</dbReference>
<dbReference type="OrthoDB" id="9802802at2"/>
<dbReference type="PANTHER" id="PTHR30055:SF151">
    <property type="entry name" value="TRANSCRIPTIONAL REGULATORY PROTEIN"/>
    <property type="match status" value="1"/>
</dbReference>
<keyword evidence="3" id="KW-0804">Transcription</keyword>
<keyword evidence="7" id="KW-1185">Reference proteome</keyword>
<reference evidence="6 7" key="1">
    <citation type="submission" date="2019-04" db="EMBL/GenBank/DDBJ databases">
        <title>Phreatobacter aquaticus sp. nov.</title>
        <authorList>
            <person name="Choi A."/>
            <person name="Baek K."/>
        </authorList>
    </citation>
    <scope>NUCLEOTIDE SEQUENCE [LARGE SCALE GENOMIC DNA]</scope>
    <source>
        <strain evidence="6 7">NMCR1094</strain>
    </source>
</reference>
<evidence type="ECO:0000256" key="2">
    <source>
        <dbReference type="ARBA" id="ARBA00023125"/>
    </source>
</evidence>
<protein>
    <submittedName>
        <fullName evidence="6">TetR/AcrR family transcriptional regulator</fullName>
    </submittedName>
</protein>
<gene>
    <name evidence="6" type="ORF">E8L99_01870</name>
</gene>
<dbReference type="PROSITE" id="PS50977">
    <property type="entry name" value="HTH_TETR_2"/>
    <property type="match status" value="1"/>
</dbReference>
<dbReference type="KEGG" id="paqt:E8L99_01870"/>
<evidence type="ECO:0000256" key="3">
    <source>
        <dbReference type="ARBA" id="ARBA00023163"/>
    </source>
</evidence>
<evidence type="ECO:0000313" key="6">
    <source>
        <dbReference type="EMBL" id="QCK84620.1"/>
    </source>
</evidence>
<accession>A0A4D7Q911</accession>
<evidence type="ECO:0000259" key="5">
    <source>
        <dbReference type="PROSITE" id="PS50977"/>
    </source>
</evidence>
<dbReference type="Pfam" id="PF17935">
    <property type="entry name" value="TetR_C_27"/>
    <property type="match status" value="1"/>
</dbReference>
<dbReference type="Gene3D" id="1.10.357.10">
    <property type="entry name" value="Tetracycline Repressor, domain 2"/>
    <property type="match status" value="1"/>
</dbReference>
<dbReference type="AlphaFoldDB" id="A0A4D7Q911"/>
<name>A0A4D7Q911_9HYPH</name>
<evidence type="ECO:0000256" key="4">
    <source>
        <dbReference type="PROSITE-ProRule" id="PRU00335"/>
    </source>
</evidence>
<feature type="DNA-binding region" description="H-T-H motif" evidence="4">
    <location>
        <begin position="33"/>
        <end position="52"/>
    </location>
</feature>
<dbReference type="EMBL" id="CP039865">
    <property type="protein sequence ID" value="QCK84620.1"/>
    <property type="molecule type" value="Genomic_DNA"/>
</dbReference>
<sequence length="199" mass="22624">MTVRPRLSADETRERILVVADEHFRRVGYAKTAVADIASALSMSSANIYRFFPTKAAICEEIARRLLEQCHQLLRQVAAEKTSASERLAKMARTIHQFNKSQMFDEKRLHDMVEAAMTENWHVVKAHLETTVAMFAEVIREGMVAGEFAVQDPMEAALSFKQCHVSVFHPTLIAHCAFDFDLDQQTERLSRFAIRALKA</sequence>
<feature type="domain" description="HTH tetR-type" evidence="5">
    <location>
        <begin position="10"/>
        <end position="70"/>
    </location>
</feature>
<dbReference type="InterPro" id="IPR001647">
    <property type="entry name" value="HTH_TetR"/>
</dbReference>
<evidence type="ECO:0000256" key="1">
    <source>
        <dbReference type="ARBA" id="ARBA00023015"/>
    </source>
</evidence>
<dbReference type="SUPFAM" id="SSF46689">
    <property type="entry name" value="Homeodomain-like"/>
    <property type="match status" value="1"/>
</dbReference>
<keyword evidence="2 4" id="KW-0238">DNA-binding</keyword>
<dbReference type="InterPro" id="IPR009057">
    <property type="entry name" value="Homeodomain-like_sf"/>
</dbReference>
<dbReference type="PANTHER" id="PTHR30055">
    <property type="entry name" value="HTH-TYPE TRANSCRIPTIONAL REGULATOR RUTR"/>
    <property type="match status" value="1"/>
</dbReference>
<dbReference type="GO" id="GO:0003700">
    <property type="term" value="F:DNA-binding transcription factor activity"/>
    <property type="evidence" value="ECO:0007669"/>
    <property type="project" value="TreeGrafter"/>
</dbReference>
<dbReference type="RefSeq" id="WP_137097955.1">
    <property type="nucleotide sequence ID" value="NZ_CP039865.1"/>
</dbReference>
<evidence type="ECO:0000313" key="7">
    <source>
        <dbReference type="Proteomes" id="UP000298588"/>
    </source>
</evidence>